<gene>
    <name evidence="1" type="ORF">AJ79_05856</name>
</gene>
<organism evidence="1 2">
    <name type="scientific">Helicocarpus griseus UAMH5409</name>
    <dbReference type="NCBI Taxonomy" id="1447875"/>
    <lineage>
        <taxon>Eukaryota</taxon>
        <taxon>Fungi</taxon>
        <taxon>Dikarya</taxon>
        <taxon>Ascomycota</taxon>
        <taxon>Pezizomycotina</taxon>
        <taxon>Eurotiomycetes</taxon>
        <taxon>Eurotiomycetidae</taxon>
        <taxon>Onygenales</taxon>
        <taxon>Ajellomycetaceae</taxon>
        <taxon>Helicocarpus</taxon>
    </lineage>
</organism>
<name>A0A2B7XJ84_9EURO</name>
<keyword evidence="2" id="KW-1185">Reference proteome</keyword>
<dbReference type="AlphaFoldDB" id="A0A2B7XJ84"/>
<evidence type="ECO:0000313" key="1">
    <source>
        <dbReference type="EMBL" id="PGH08851.1"/>
    </source>
</evidence>
<evidence type="ECO:0000313" key="2">
    <source>
        <dbReference type="Proteomes" id="UP000223968"/>
    </source>
</evidence>
<dbReference type="Gene3D" id="3.90.1200.10">
    <property type="match status" value="1"/>
</dbReference>
<dbReference type="PANTHER" id="PTHR12149:SF8">
    <property type="entry name" value="PROTEIN-RIBULOSAMINE 3-KINASE"/>
    <property type="match status" value="1"/>
</dbReference>
<dbReference type="EMBL" id="PDNB01000097">
    <property type="protein sequence ID" value="PGH08851.1"/>
    <property type="molecule type" value="Genomic_DNA"/>
</dbReference>
<dbReference type="Pfam" id="PF03881">
    <property type="entry name" value="Fructosamin_kin"/>
    <property type="match status" value="1"/>
</dbReference>
<evidence type="ECO:0008006" key="3">
    <source>
        <dbReference type="Google" id="ProtNLM"/>
    </source>
</evidence>
<dbReference type="OrthoDB" id="5772781at2759"/>
<accession>A0A2B7XJ84</accession>
<reference evidence="1 2" key="1">
    <citation type="submission" date="2017-10" db="EMBL/GenBank/DDBJ databases">
        <title>Comparative genomics in systemic dimorphic fungi from Ajellomycetaceae.</title>
        <authorList>
            <person name="Munoz J.F."/>
            <person name="Mcewen J.G."/>
            <person name="Clay O.K."/>
            <person name="Cuomo C.A."/>
        </authorList>
    </citation>
    <scope>NUCLEOTIDE SEQUENCE [LARGE SCALE GENOMIC DNA]</scope>
    <source>
        <strain evidence="1 2">UAMH5409</strain>
    </source>
</reference>
<comment type="caution">
    <text evidence="1">The sequence shown here is derived from an EMBL/GenBank/DDBJ whole genome shotgun (WGS) entry which is preliminary data.</text>
</comment>
<dbReference type="PANTHER" id="PTHR12149">
    <property type="entry name" value="FRUCTOSAMINE 3 KINASE-RELATED PROTEIN"/>
    <property type="match status" value="1"/>
</dbReference>
<proteinExistence type="predicted"/>
<sequence>MTEWEDSWEVFFAKNLKMAFKLEEDARGHEPEFDELVPVIFNRVIPRLLRPLESNGRTVKPSLVHADLWFANSGVDVTTGKSLVFDACCFYAHNEYKFGQWRPVCNRFGDEYIAEYRKAADDIPTQEDFEGRLDLYKLRFNTHVSALFPDNHSLREQMLGDMRDLVKRYGGDFSEQRPEI</sequence>
<protein>
    <recommendedName>
        <fullName evidence="3">Protein-ribulosamine 3-kinase</fullName>
    </recommendedName>
</protein>
<dbReference type="InterPro" id="IPR016477">
    <property type="entry name" value="Fructo-/Ketosamine-3-kinase"/>
</dbReference>
<dbReference type="Proteomes" id="UP000223968">
    <property type="component" value="Unassembled WGS sequence"/>
</dbReference>